<feature type="domain" description="Hcy-binding" evidence="9">
    <location>
        <begin position="1"/>
        <end position="276"/>
    </location>
</feature>
<dbReference type="STRING" id="1122930.SAMN02745168_0789"/>
<dbReference type="Proteomes" id="UP000192790">
    <property type="component" value="Unassembled WGS sequence"/>
</dbReference>
<keyword evidence="6" id="KW-0274">FAD</keyword>
<dbReference type="NCBIfam" id="NF006396">
    <property type="entry name" value="PRK08645.1"/>
    <property type="match status" value="1"/>
</dbReference>
<comment type="cofactor">
    <cofactor evidence="1">
        <name>FAD</name>
        <dbReference type="ChEBI" id="CHEBI:57692"/>
    </cofactor>
</comment>
<dbReference type="InterPro" id="IPR036589">
    <property type="entry name" value="HCY_dom_sf"/>
</dbReference>
<proteinExistence type="predicted"/>
<reference evidence="10 11" key="1">
    <citation type="submission" date="2017-04" db="EMBL/GenBank/DDBJ databases">
        <authorList>
            <person name="Afonso C.L."/>
            <person name="Miller P.J."/>
            <person name="Scott M.A."/>
            <person name="Spackman E."/>
            <person name="Goraichik I."/>
            <person name="Dimitrov K.M."/>
            <person name="Suarez D.L."/>
            <person name="Swayne D.E."/>
        </authorList>
    </citation>
    <scope>NUCLEOTIDE SEQUENCE [LARGE SCALE GENOMIC DNA]</scope>
    <source>
        <strain evidence="10 11">DSM 12816</strain>
    </source>
</reference>
<evidence type="ECO:0000256" key="1">
    <source>
        <dbReference type="ARBA" id="ARBA00001974"/>
    </source>
</evidence>
<evidence type="ECO:0000256" key="4">
    <source>
        <dbReference type="ARBA" id="ARBA00022630"/>
    </source>
</evidence>
<sequence>MDIRDAIRQGTLLFDGAMGTYYAEGKEDPPEYCELANLQDPETILSIHREYIDAGSRAVKTNTFQANQAALGDWETAEKVIRRGYELACRASEERGVFVFADIGPVSGMEEETGAEYLRIADLFLSLGARQFLFETFSSGDFIRETAEHIKGKAPDAFILASFAVSPEGYTRQGISGEQLYSNFTADPNIDAVGFNCMSGPYHLLQFIRKLKRGDKPLSVMPNASYPTVLNNRTFYGNNASYFSTQMAEIVRQGAEIIGGCCGTTPEYIAKTAKRLQNGIRPDRETVTAEPAEIKVEEKILPPNRLLEKLRKGQTVIAVELDPPMDANIGPFMEGARQLKDAGADAITIADCPIARARVDSSMLACKLKRELGIEPLPHMTCRDRNINATKALLLGLSIEGIRNVLVVTGDPIPTASRDEIKSVYNFNSVLLAGYITTLGKEGTFAAPFHISGALNVNAVHFDSQLDRAKRKMDSGIAMFLTQPVLTKQALENLQQAREALPGAKILGGIIPIVSHRNALFMNSEISGIVVSDGIIRLYEDADRERGSQLAVALSTAIAEKIRSHVDGYYLITPFKRVDIIGSIIGDIRSGAKAAVDIDAIW</sequence>
<dbReference type="PANTHER" id="PTHR11103">
    <property type="entry name" value="SLR1189 PROTEIN"/>
    <property type="match status" value="1"/>
</dbReference>
<evidence type="ECO:0000256" key="3">
    <source>
        <dbReference type="ARBA" id="ARBA00022603"/>
    </source>
</evidence>
<dbReference type="EMBL" id="FWXW01000001">
    <property type="protein sequence ID" value="SMC41347.1"/>
    <property type="molecule type" value="Genomic_DNA"/>
</dbReference>
<comment type="pathway">
    <text evidence="2">One-carbon metabolism; tetrahydrofolate interconversion.</text>
</comment>
<dbReference type="GO" id="GO:0032259">
    <property type="term" value="P:methylation"/>
    <property type="evidence" value="ECO:0007669"/>
    <property type="project" value="UniProtKB-KW"/>
</dbReference>
<evidence type="ECO:0000259" key="9">
    <source>
        <dbReference type="PROSITE" id="PS50970"/>
    </source>
</evidence>
<keyword evidence="4" id="KW-0285">Flavoprotein</keyword>
<keyword evidence="7" id="KW-0560">Oxidoreductase</keyword>
<feature type="binding site" evidence="8">
    <location>
        <position position="261"/>
    </location>
    <ligand>
        <name>Zn(2+)</name>
        <dbReference type="ChEBI" id="CHEBI:29105"/>
    </ligand>
</feature>
<evidence type="ECO:0000313" key="11">
    <source>
        <dbReference type="Proteomes" id="UP000192790"/>
    </source>
</evidence>
<dbReference type="Gene3D" id="3.20.20.220">
    <property type="match status" value="1"/>
</dbReference>
<feature type="binding site" evidence="8">
    <location>
        <position position="262"/>
    </location>
    <ligand>
        <name>Zn(2+)</name>
        <dbReference type="ChEBI" id="CHEBI:29105"/>
    </ligand>
</feature>
<evidence type="ECO:0000256" key="2">
    <source>
        <dbReference type="ARBA" id="ARBA00004777"/>
    </source>
</evidence>
<evidence type="ECO:0000313" key="10">
    <source>
        <dbReference type="EMBL" id="SMC41347.1"/>
    </source>
</evidence>
<comment type="cofactor">
    <cofactor evidence="8">
        <name>Zn(2+)</name>
        <dbReference type="ChEBI" id="CHEBI:29105"/>
    </cofactor>
</comment>
<keyword evidence="8" id="KW-0479">Metal-binding</keyword>
<evidence type="ECO:0000256" key="7">
    <source>
        <dbReference type="ARBA" id="ARBA00023002"/>
    </source>
</evidence>
<feature type="binding site" evidence="8">
    <location>
        <position position="197"/>
    </location>
    <ligand>
        <name>Zn(2+)</name>
        <dbReference type="ChEBI" id="CHEBI:29105"/>
    </ligand>
</feature>
<dbReference type="InterPro" id="IPR003171">
    <property type="entry name" value="Mehydrof_redctse-like"/>
</dbReference>
<dbReference type="InterPro" id="IPR003726">
    <property type="entry name" value="HCY_dom"/>
</dbReference>
<evidence type="ECO:0000256" key="8">
    <source>
        <dbReference type="PROSITE-ProRule" id="PRU00333"/>
    </source>
</evidence>
<dbReference type="PROSITE" id="PS50970">
    <property type="entry name" value="HCY"/>
    <property type="match status" value="1"/>
</dbReference>
<dbReference type="GO" id="GO:0008168">
    <property type="term" value="F:methyltransferase activity"/>
    <property type="evidence" value="ECO:0007669"/>
    <property type="project" value="UniProtKB-UniRule"/>
</dbReference>
<name>A0A1W1YYQ1_9FIRM</name>
<dbReference type="GO" id="GO:0046872">
    <property type="term" value="F:metal ion binding"/>
    <property type="evidence" value="ECO:0007669"/>
    <property type="project" value="UniProtKB-KW"/>
</dbReference>
<gene>
    <name evidence="10" type="ORF">SAMN02745168_0789</name>
</gene>
<dbReference type="UniPathway" id="UPA00193"/>
<keyword evidence="5 8" id="KW-0808">Transferase</keyword>
<keyword evidence="3 8" id="KW-0489">Methyltransferase</keyword>
<organism evidence="10 11">
    <name type="scientific">Papillibacter cinnamivorans DSM 12816</name>
    <dbReference type="NCBI Taxonomy" id="1122930"/>
    <lineage>
        <taxon>Bacteria</taxon>
        <taxon>Bacillati</taxon>
        <taxon>Bacillota</taxon>
        <taxon>Clostridia</taxon>
        <taxon>Eubacteriales</taxon>
        <taxon>Oscillospiraceae</taxon>
        <taxon>Papillibacter</taxon>
    </lineage>
</organism>
<evidence type="ECO:0000256" key="5">
    <source>
        <dbReference type="ARBA" id="ARBA00022679"/>
    </source>
</evidence>
<dbReference type="GO" id="GO:0004489">
    <property type="term" value="F:methylenetetrahydrofolate reductase [NAD(P)H] activity"/>
    <property type="evidence" value="ECO:0007669"/>
    <property type="project" value="InterPro"/>
</dbReference>
<dbReference type="Gene3D" id="3.20.20.330">
    <property type="entry name" value="Homocysteine-binding-like domain"/>
    <property type="match status" value="1"/>
</dbReference>
<dbReference type="CDD" id="cd00537">
    <property type="entry name" value="MTHFR"/>
    <property type="match status" value="1"/>
</dbReference>
<keyword evidence="11" id="KW-1185">Reference proteome</keyword>
<dbReference type="GO" id="GO:0006555">
    <property type="term" value="P:methionine metabolic process"/>
    <property type="evidence" value="ECO:0007669"/>
    <property type="project" value="InterPro"/>
</dbReference>
<dbReference type="GO" id="GO:0035999">
    <property type="term" value="P:tetrahydrofolate interconversion"/>
    <property type="evidence" value="ECO:0007669"/>
    <property type="project" value="UniProtKB-UniPathway"/>
</dbReference>
<dbReference type="Pfam" id="PF02574">
    <property type="entry name" value="S-methyl_trans"/>
    <property type="match status" value="1"/>
</dbReference>
<accession>A0A1W1YYQ1</accession>
<protein>
    <submittedName>
        <fullName evidence="10">5-methyltetrahydrofolate--homocysteine methyltransferase</fullName>
    </submittedName>
</protein>
<dbReference type="AlphaFoldDB" id="A0A1W1YYQ1"/>
<keyword evidence="8" id="KW-0862">Zinc</keyword>
<dbReference type="SUPFAM" id="SSF51730">
    <property type="entry name" value="FAD-linked oxidoreductase"/>
    <property type="match status" value="1"/>
</dbReference>
<evidence type="ECO:0000256" key="6">
    <source>
        <dbReference type="ARBA" id="ARBA00022827"/>
    </source>
</evidence>
<dbReference type="PANTHER" id="PTHR11103:SF18">
    <property type="entry name" value="SLR1189 PROTEIN"/>
    <property type="match status" value="1"/>
</dbReference>
<dbReference type="SUPFAM" id="SSF82282">
    <property type="entry name" value="Homocysteine S-methyltransferase"/>
    <property type="match status" value="1"/>
</dbReference>
<dbReference type="Pfam" id="PF02219">
    <property type="entry name" value="MTHFR"/>
    <property type="match status" value="1"/>
</dbReference>
<dbReference type="InterPro" id="IPR029041">
    <property type="entry name" value="FAD-linked_oxidoreductase-like"/>
</dbReference>